<dbReference type="SUPFAM" id="SSF53098">
    <property type="entry name" value="Ribonuclease H-like"/>
    <property type="match status" value="1"/>
</dbReference>
<dbReference type="RefSeq" id="WP_377334376.1">
    <property type="nucleotide sequence ID" value="NZ_JBHLUE010000001.1"/>
</dbReference>
<dbReference type="Gene3D" id="1.10.10.60">
    <property type="entry name" value="Homeodomain-like"/>
    <property type="match status" value="1"/>
</dbReference>
<keyword evidence="5" id="KW-1185">Reference proteome</keyword>
<comment type="function">
    <text evidence="1">Involved in the transposition of the insertion sequence.</text>
</comment>
<evidence type="ECO:0000256" key="2">
    <source>
        <dbReference type="SAM" id="MobiDB-lite"/>
    </source>
</evidence>
<feature type="domain" description="Integrase catalytic" evidence="3">
    <location>
        <begin position="237"/>
        <end position="401"/>
    </location>
</feature>
<dbReference type="InterPro" id="IPR002514">
    <property type="entry name" value="Transposase_8"/>
</dbReference>
<dbReference type="Pfam" id="PF13333">
    <property type="entry name" value="rve_2"/>
    <property type="match status" value="1"/>
</dbReference>
<feature type="region of interest" description="Disordered" evidence="2">
    <location>
        <begin position="84"/>
        <end position="104"/>
    </location>
</feature>
<dbReference type="EMBL" id="JBHLUE010000001">
    <property type="protein sequence ID" value="MFC0562593.1"/>
    <property type="molecule type" value="Genomic_DNA"/>
</dbReference>
<sequence>MLVQRKGCPRWGVPSKYTEEFQRDAVDLVHSSGRPINQVARELGMSHETLRNWVRKQERRSGTSVATSGDGVSVADKDAEIARLRREGRGTAAGEGDPAQGGRLFREGDGSVISRFRFISIHRATFGVKRLCRVLAVSRSGFYRWTGSEPARRPRAAAEDVLAEQITQVHAGSGGVYGSPRVTVELRAQGVRVNRKRVERIMRQRDLVGRHLRRRKRTTIPDPAVPPVPDLIGRDFTATAPDQRWCGDITYLRVGTGWLYLATVIDIATRRLIGWSINTHMRTSLVIDALNAAVAARGDRVDGVIFHSDRGTQYGSSDFAEACQRHDIRRSMGRIGSSYDNALAEAFFATLKRELDVEHRRWTSEADARRDVFRWIAFYNHRRRHSALGYLSPADYEQTLTPTTLHQIAA</sequence>
<dbReference type="InterPro" id="IPR025948">
    <property type="entry name" value="HTH-like_dom"/>
</dbReference>
<evidence type="ECO:0000259" key="3">
    <source>
        <dbReference type="PROSITE" id="PS50994"/>
    </source>
</evidence>
<dbReference type="Pfam" id="PF00665">
    <property type="entry name" value="rve"/>
    <property type="match status" value="1"/>
</dbReference>
<dbReference type="SUPFAM" id="SSF46689">
    <property type="entry name" value="Homeodomain-like"/>
    <property type="match status" value="1"/>
</dbReference>
<reference evidence="4 5" key="1">
    <citation type="submission" date="2024-09" db="EMBL/GenBank/DDBJ databases">
        <authorList>
            <person name="Sun Q."/>
            <person name="Mori K."/>
        </authorList>
    </citation>
    <scope>NUCLEOTIDE SEQUENCE [LARGE SCALE GENOMIC DNA]</scope>
    <source>
        <strain evidence="4 5">TBRC 2205</strain>
    </source>
</reference>
<dbReference type="Pfam" id="PF01527">
    <property type="entry name" value="HTH_Tnp_1"/>
    <property type="match status" value="1"/>
</dbReference>
<evidence type="ECO:0000313" key="5">
    <source>
        <dbReference type="Proteomes" id="UP001589894"/>
    </source>
</evidence>
<dbReference type="InterPro" id="IPR048020">
    <property type="entry name" value="Transpos_IS3"/>
</dbReference>
<evidence type="ECO:0000256" key="1">
    <source>
        <dbReference type="ARBA" id="ARBA00002286"/>
    </source>
</evidence>
<dbReference type="Pfam" id="PF13276">
    <property type="entry name" value="HTH_21"/>
    <property type="match status" value="1"/>
</dbReference>
<dbReference type="NCBIfam" id="NF033516">
    <property type="entry name" value="transpos_IS3"/>
    <property type="match status" value="1"/>
</dbReference>
<dbReference type="PROSITE" id="PS50994">
    <property type="entry name" value="INTEGRASE"/>
    <property type="match status" value="1"/>
</dbReference>
<evidence type="ECO:0000313" key="4">
    <source>
        <dbReference type="EMBL" id="MFC0562593.1"/>
    </source>
</evidence>
<gene>
    <name evidence="4" type="ORF">ACFFHU_00145</name>
</gene>
<accession>A0ABV6NR81</accession>
<dbReference type="InterPro" id="IPR050900">
    <property type="entry name" value="Transposase_IS3/IS150/IS904"/>
</dbReference>
<proteinExistence type="predicted"/>
<dbReference type="Gene3D" id="3.30.420.10">
    <property type="entry name" value="Ribonuclease H-like superfamily/Ribonuclease H"/>
    <property type="match status" value="1"/>
</dbReference>
<comment type="caution">
    <text evidence="4">The sequence shown here is derived from an EMBL/GenBank/DDBJ whole genome shotgun (WGS) entry which is preliminary data.</text>
</comment>
<dbReference type="PANTHER" id="PTHR46889:SF4">
    <property type="entry name" value="TRANSPOSASE INSO FOR INSERTION SEQUENCE ELEMENT IS911B-RELATED"/>
    <property type="match status" value="1"/>
</dbReference>
<dbReference type="InterPro" id="IPR036397">
    <property type="entry name" value="RNaseH_sf"/>
</dbReference>
<dbReference type="Proteomes" id="UP001589894">
    <property type="component" value="Unassembled WGS sequence"/>
</dbReference>
<dbReference type="InterPro" id="IPR012337">
    <property type="entry name" value="RNaseH-like_sf"/>
</dbReference>
<dbReference type="InterPro" id="IPR009057">
    <property type="entry name" value="Homeodomain-like_sf"/>
</dbReference>
<organism evidence="4 5">
    <name type="scientific">Plantactinospora siamensis</name>
    <dbReference type="NCBI Taxonomy" id="555372"/>
    <lineage>
        <taxon>Bacteria</taxon>
        <taxon>Bacillati</taxon>
        <taxon>Actinomycetota</taxon>
        <taxon>Actinomycetes</taxon>
        <taxon>Micromonosporales</taxon>
        <taxon>Micromonosporaceae</taxon>
        <taxon>Plantactinospora</taxon>
    </lineage>
</organism>
<dbReference type="InterPro" id="IPR001584">
    <property type="entry name" value="Integrase_cat-core"/>
</dbReference>
<protein>
    <submittedName>
        <fullName evidence="4">IS3 family transposase</fullName>
    </submittedName>
</protein>
<name>A0ABV6NR81_9ACTN</name>
<dbReference type="PANTHER" id="PTHR46889">
    <property type="entry name" value="TRANSPOSASE INSF FOR INSERTION SEQUENCE IS3B-RELATED"/>
    <property type="match status" value="1"/>
</dbReference>